<evidence type="ECO:0000256" key="6">
    <source>
        <dbReference type="SAM" id="Phobius"/>
    </source>
</evidence>
<feature type="transmembrane region" description="Helical" evidence="6">
    <location>
        <begin position="342"/>
        <end position="361"/>
    </location>
</feature>
<feature type="transmembrane region" description="Helical" evidence="6">
    <location>
        <begin position="164"/>
        <end position="189"/>
    </location>
</feature>
<name>A0A3A8GKX9_9GAMM</name>
<dbReference type="GO" id="GO:0016020">
    <property type="term" value="C:membrane"/>
    <property type="evidence" value="ECO:0007669"/>
    <property type="project" value="UniProtKB-SubCell"/>
</dbReference>
<dbReference type="PANTHER" id="PTHR43495">
    <property type="entry name" value="GABA PERMEASE"/>
    <property type="match status" value="1"/>
</dbReference>
<evidence type="ECO:0000313" key="9">
    <source>
        <dbReference type="Proteomes" id="UP000281084"/>
    </source>
</evidence>
<sequence>MHSSPNDASHQGNSAPLKRAMSTRHLVMISLGGAIGTGLFLGSGEVIAQTGPIGAIISYMLGGIIAYMVMLCLGELAVHMPESGSFGAYASRYIGPGTGYTMTWLYWLTWSVTLGTEFTAAALLMQEWFPDSSMWMWTLIFGAFVFALNMISTKWFAESEFWLALVKVITVVAFIILGLLAIFGVLGYRGYETAPLFSSLTAQGWFPEGLFPIFTTMLIVNFAFSGTELIGVAAGETKDPAKNVPKAINTAIFRLLIFFVGTIIVITALLPHQEAGLAAEGVSSSPFVTVFQHIGIPYAEDIIRFVIITALLSAANSGLFAASRMMWSLSYKKQLPAVFSKVNSRGIPYVAVIVTMIGGMPGLLSEQFAPETIFTNLLGIAAFTMVVVWMSICLSQFNFRRQWYKDGHSKSELGFAAPLFPIVPILGFGFCFITCISMVFEPSMRISFFGCLAFIAVCYASYYAFYHNKNAS</sequence>
<evidence type="ECO:0000259" key="7">
    <source>
        <dbReference type="Pfam" id="PF00324"/>
    </source>
</evidence>
<dbReference type="EMBL" id="RAXZ01000001">
    <property type="protein sequence ID" value="RKG55714.1"/>
    <property type="molecule type" value="Genomic_DNA"/>
</dbReference>
<accession>A0A3A8GKX9</accession>
<feature type="transmembrane region" description="Helical" evidence="6">
    <location>
        <begin position="26"/>
        <end position="44"/>
    </location>
</feature>
<feature type="transmembrane region" description="Helical" evidence="6">
    <location>
        <begin position="446"/>
        <end position="466"/>
    </location>
</feature>
<dbReference type="RefSeq" id="WP_120366549.1">
    <property type="nucleotide sequence ID" value="NZ_RAXZ01000001.1"/>
</dbReference>
<dbReference type="PANTHER" id="PTHR43495:SF5">
    <property type="entry name" value="GAMMA-AMINOBUTYRIC ACID PERMEASE"/>
    <property type="match status" value="1"/>
</dbReference>
<feature type="transmembrane region" description="Helical" evidence="6">
    <location>
        <begin position="373"/>
        <end position="394"/>
    </location>
</feature>
<dbReference type="Proteomes" id="UP000281084">
    <property type="component" value="Unassembled WGS sequence"/>
</dbReference>
<dbReference type="PIRSF" id="PIRSF006060">
    <property type="entry name" value="AA_transporter"/>
    <property type="match status" value="1"/>
</dbReference>
<dbReference type="GO" id="GO:0006865">
    <property type="term" value="P:amino acid transport"/>
    <property type="evidence" value="ECO:0007669"/>
    <property type="project" value="InterPro"/>
</dbReference>
<feature type="transmembrane region" description="Helical" evidence="6">
    <location>
        <begin position="251"/>
        <end position="270"/>
    </location>
</feature>
<feature type="transmembrane region" description="Helical" evidence="6">
    <location>
        <begin position="302"/>
        <end position="322"/>
    </location>
</feature>
<evidence type="ECO:0000256" key="3">
    <source>
        <dbReference type="ARBA" id="ARBA00022692"/>
    </source>
</evidence>
<protein>
    <submittedName>
        <fullName evidence="8">Amino acid permease</fullName>
    </submittedName>
</protein>
<feature type="transmembrane region" description="Helical" evidence="6">
    <location>
        <begin position="209"/>
        <end position="230"/>
    </location>
</feature>
<comment type="subcellular location">
    <subcellularLocation>
        <location evidence="1">Membrane</location>
        <topology evidence="1">Multi-pass membrane protein</topology>
    </subcellularLocation>
</comment>
<evidence type="ECO:0000256" key="4">
    <source>
        <dbReference type="ARBA" id="ARBA00022989"/>
    </source>
</evidence>
<keyword evidence="2" id="KW-0813">Transport</keyword>
<evidence type="ECO:0000256" key="5">
    <source>
        <dbReference type="ARBA" id="ARBA00023136"/>
    </source>
</evidence>
<comment type="caution">
    <text evidence="8">The sequence shown here is derived from an EMBL/GenBank/DDBJ whole genome shotgun (WGS) entry which is preliminary data.</text>
</comment>
<proteinExistence type="predicted"/>
<dbReference type="InterPro" id="IPR004840">
    <property type="entry name" value="Amino_acid_permease_CS"/>
</dbReference>
<gene>
    <name evidence="8" type="ORF">D7V64_01035</name>
</gene>
<feature type="transmembrane region" description="Helical" evidence="6">
    <location>
        <begin position="415"/>
        <end position="440"/>
    </location>
</feature>
<dbReference type="Pfam" id="PF00324">
    <property type="entry name" value="AA_permease"/>
    <property type="match status" value="1"/>
</dbReference>
<organism evidence="8 9">
    <name type="scientific">Acinetobacter cumulans</name>
    <dbReference type="NCBI Taxonomy" id="2136182"/>
    <lineage>
        <taxon>Bacteria</taxon>
        <taxon>Pseudomonadati</taxon>
        <taxon>Pseudomonadota</taxon>
        <taxon>Gammaproteobacteria</taxon>
        <taxon>Moraxellales</taxon>
        <taxon>Moraxellaceae</taxon>
        <taxon>Acinetobacter</taxon>
    </lineage>
</organism>
<dbReference type="InterPro" id="IPR004841">
    <property type="entry name" value="AA-permease/SLC12A_dom"/>
</dbReference>
<evidence type="ECO:0000256" key="2">
    <source>
        <dbReference type="ARBA" id="ARBA00022448"/>
    </source>
</evidence>
<feature type="transmembrane region" description="Helical" evidence="6">
    <location>
        <begin position="99"/>
        <end position="122"/>
    </location>
</feature>
<evidence type="ECO:0000313" key="8">
    <source>
        <dbReference type="EMBL" id="RKG55714.1"/>
    </source>
</evidence>
<keyword evidence="5 6" id="KW-0472">Membrane</keyword>
<keyword evidence="3 6" id="KW-0812">Transmembrane</keyword>
<reference evidence="8 9" key="1">
    <citation type="submission" date="2018-09" db="EMBL/GenBank/DDBJ databases">
        <title>The draft genome of Acinetobacter spp. strains.</title>
        <authorList>
            <person name="Qin J."/>
            <person name="Feng Y."/>
            <person name="Zong Z."/>
        </authorList>
    </citation>
    <scope>NUCLEOTIDE SEQUENCE [LARGE SCALE GENOMIC DNA]</scope>
    <source>
        <strain evidence="8 9">WCHAc060002</strain>
    </source>
</reference>
<feature type="transmembrane region" description="Helical" evidence="6">
    <location>
        <begin position="134"/>
        <end position="152"/>
    </location>
</feature>
<keyword evidence="4 6" id="KW-1133">Transmembrane helix</keyword>
<dbReference type="PROSITE" id="PS00218">
    <property type="entry name" value="AMINO_ACID_PERMEASE_1"/>
    <property type="match status" value="1"/>
</dbReference>
<feature type="domain" description="Amino acid permease/ SLC12A" evidence="7">
    <location>
        <begin position="25"/>
        <end position="469"/>
    </location>
</feature>
<dbReference type="AlphaFoldDB" id="A0A3A8GKX9"/>
<dbReference type="FunFam" id="1.20.1740.10:FF:000001">
    <property type="entry name" value="Amino acid permease"/>
    <property type="match status" value="1"/>
</dbReference>
<dbReference type="Gene3D" id="1.20.1740.10">
    <property type="entry name" value="Amino acid/polyamine transporter I"/>
    <property type="match status" value="1"/>
</dbReference>
<evidence type="ECO:0000256" key="1">
    <source>
        <dbReference type="ARBA" id="ARBA00004141"/>
    </source>
</evidence>
<feature type="transmembrane region" description="Helical" evidence="6">
    <location>
        <begin position="56"/>
        <end position="78"/>
    </location>
</feature>
<dbReference type="GO" id="GO:0055085">
    <property type="term" value="P:transmembrane transport"/>
    <property type="evidence" value="ECO:0007669"/>
    <property type="project" value="InterPro"/>
</dbReference>